<comment type="caution">
    <text evidence="3">The sequence shown here is derived from an EMBL/GenBank/DDBJ whole genome shotgun (WGS) entry which is preliminary data.</text>
</comment>
<feature type="compositionally biased region" description="Polar residues" evidence="1">
    <location>
        <begin position="45"/>
        <end position="54"/>
    </location>
</feature>
<evidence type="ECO:0000313" key="3">
    <source>
        <dbReference type="EMBL" id="OXA40191.1"/>
    </source>
</evidence>
<gene>
    <name evidence="3" type="ORF">Fcan01_25004</name>
</gene>
<name>A0A226D6A7_FOLCA</name>
<dbReference type="EMBL" id="LNIX01000034">
    <property type="protein sequence ID" value="OXA40191.1"/>
    <property type="molecule type" value="Genomic_DNA"/>
</dbReference>
<keyword evidence="2" id="KW-0732">Signal</keyword>
<organism evidence="3 4">
    <name type="scientific">Folsomia candida</name>
    <name type="common">Springtail</name>
    <dbReference type="NCBI Taxonomy" id="158441"/>
    <lineage>
        <taxon>Eukaryota</taxon>
        <taxon>Metazoa</taxon>
        <taxon>Ecdysozoa</taxon>
        <taxon>Arthropoda</taxon>
        <taxon>Hexapoda</taxon>
        <taxon>Collembola</taxon>
        <taxon>Entomobryomorpha</taxon>
        <taxon>Isotomoidea</taxon>
        <taxon>Isotomidae</taxon>
        <taxon>Proisotominae</taxon>
        <taxon>Folsomia</taxon>
    </lineage>
</organism>
<evidence type="ECO:0000256" key="1">
    <source>
        <dbReference type="SAM" id="MobiDB-lite"/>
    </source>
</evidence>
<feature type="region of interest" description="Disordered" evidence="1">
    <location>
        <begin position="45"/>
        <end position="97"/>
    </location>
</feature>
<keyword evidence="4" id="KW-1185">Reference proteome</keyword>
<reference evidence="3 4" key="1">
    <citation type="submission" date="2015-12" db="EMBL/GenBank/DDBJ databases">
        <title>The genome of Folsomia candida.</title>
        <authorList>
            <person name="Faddeeva A."/>
            <person name="Derks M.F."/>
            <person name="Anvar Y."/>
            <person name="Smit S."/>
            <person name="Van Straalen N."/>
            <person name="Roelofs D."/>
        </authorList>
    </citation>
    <scope>NUCLEOTIDE SEQUENCE [LARGE SCALE GENOMIC DNA]</scope>
    <source>
        <strain evidence="3 4">VU population</strain>
        <tissue evidence="3">Whole body</tissue>
    </source>
</reference>
<dbReference type="Proteomes" id="UP000198287">
    <property type="component" value="Unassembled WGS sequence"/>
</dbReference>
<proteinExistence type="predicted"/>
<feature type="compositionally biased region" description="Polar residues" evidence="1">
    <location>
        <begin position="62"/>
        <end position="74"/>
    </location>
</feature>
<evidence type="ECO:0000313" key="4">
    <source>
        <dbReference type="Proteomes" id="UP000198287"/>
    </source>
</evidence>
<dbReference type="AlphaFoldDB" id="A0A226D6A7"/>
<accession>A0A226D6A7</accession>
<evidence type="ECO:0000256" key="2">
    <source>
        <dbReference type="SAM" id="SignalP"/>
    </source>
</evidence>
<dbReference type="OrthoDB" id="10607953at2759"/>
<protein>
    <submittedName>
        <fullName evidence="3">Uncharacterized protein</fullName>
    </submittedName>
</protein>
<sequence length="175" mass="18378">MYPFSGRLAVFLQIVVISMAATITPDPMGSASSLQNVTNQQIDIESSTNPTSGLTDIADETSPPNESDPVSTTKIPPVDSSPLPIEITPQNSTTVTTTTTTTSVKPAVDDAKIDRINTGVSTILKGVMSLDLAKILRGAFIFPKNEKVKSVANHVIDTIFGPEPTPGGNSSAQHT</sequence>
<feature type="chain" id="PRO_5013189111" evidence="2">
    <location>
        <begin position="21"/>
        <end position="175"/>
    </location>
</feature>
<feature type="signal peptide" evidence="2">
    <location>
        <begin position="1"/>
        <end position="20"/>
    </location>
</feature>